<dbReference type="Proteomes" id="UP000076632">
    <property type="component" value="Unassembled WGS sequence"/>
</dbReference>
<dbReference type="EMBL" id="KV407454">
    <property type="protein sequence ID" value="KZF26355.1"/>
    <property type="molecule type" value="Genomic_DNA"/>
</dbReference>
<reference evidence="2 3" key="1">
    <citation type="journal article" date="2016" name="Fungal Biol.">
        <title>The genome of Xylona heveae provides a window into fungal endophytism.</title>
        <authorList>
            <person name="Gazis R."/>
            <person name="Kuo A."/>
            <person name="Riley R."/>
            <person name="LaButti K."/>
            <person name="Lipzen A."/>
            <person name="Lin J."/>
            <person name="Amirebrahimi M."/>
            <person name="Hesse C.N."/>
            <person name="Spatafora J.W."/>
            <person name="Henrissat B."/>
            <person name="Hainaut M."/>
            <person name="Grigoriev I.V."/>
            <person name="Hibbett D.S."/>
        </authorList>
    </citation>
    <scope>NUCLEOTIDE SEQUENCE [LARGE SCALE GENOMIC DNA]</scope>
    <source>
        <strain evidence="2 3">TC161</strain>
    </source>
</reference>
<keyword evidence="3" id="KW-1185">Reference proteome</keyword>
<dbReference type="RefSeq" id="XP_018191910.1">
    <property type="nucleotide sequence ID" value="XM_018331541.1"/>
</dbReference>
<proteinExistence type="predicted"/>
<dbReference type="InParanoid" id="A0A165JKN3"/>
<evidence type="ECO:0000313" key="2">
    <source>
        <dbReference type="EMBL" id="KZF26355.1"/>
    </source>
</evidence>
<dbReference type="AlphaFoldDB" id="A0A165JKN3"/>
<sequence length="178" mass="19618">MPALHDPITPLQKFLVACLVPASSLFFAVVLLAQLHVAHVRQVRAFIFIGGLSTFLLDTWERALILFLILGWTKSPTSFSPRINRLSTCTIPCGPYQLALGCFTLREDRLDVSETGMIGQRKLKHVAGKAVTFESYVGRVMRHHPTSLLRVPIPLSGLPGMAVGTMMFCSNDLVHPHG</sequence>
<dbReference type="GeneID" id="28896678"/>
<evidence type="ECO:0000313" key="3">
    <source>
        <dbReference type="Proteomes" id="UP000076632"/>
    </source>
</evidence>
<accession>A0A165JKN3</accession>
<gene>
    <name evidence="2" type="ORF">L228DRAFT_242816</name>
</gene>
<keyword evidence="1" id="KW-0472">Membrane</keyword>
<feature type="transmembrane region" description="Helical" evidence="1">
    <location>
        <begin position="14"/>
        <end position="33"/>
    </location>
</feature>
<evidence type="ECO:0000256" key="1">
    <source>
        <dbReference type="SAM" id="Phobius"/>
    </source>
</evidence>
<protein>
    <submittedName>
        <fullName evidence="2">Uncharacterized protein</fullName>
    </submittedName>
</protein>
<name>A0A165JKN3_XYLHT</name>
<keyword evidence="1" id="KW-1133">Transmembrane helix</keyword>
<organism evidence="2 3">
    <name type="scientific">Xylona heveae (strain CBS 132557 / TC161)</name>
    <dbReference type="NCBI Taxonomy" id="1328760"/>
    <lineage>
        <taxon>Eukaryota</taxon>
        <taxon>Fungi</taxon>
        <taxon>Dikarya</taxon>
        <taxon>Ascomycota</taxon>
        <taxon>Pezizomycotina</taxon>
        <taxon>Xylonomycetes</taxon>
        <taxon>Xylonales</taxon>
        <taxon>Xylonaceae</taxon>
        <taxon>Xylona</taxon>
    </lineage>
</organism>
<keyword evidence="1" id="KW-0812">Transmembrane</keyword>